<dbReference type="InterPro" id="IPR001789">
    <property type="entry name" value="Sig_transdc_resp-reg_receiver"/>
</dbReference>
<dbReference type="SUPFAM" id="SSF47384">
    <property type="entry name" value="Homodimeric domain of signal transducing histidine kinase"/>
    <property type="match status" value="1"/>
</dbReference>
<feature type="domain" description="Response regulatory" evidence="10">
    <location>
        <begin position="5"/>
        <end position="128"/>
    </location>
</feature>
<keyword evidence="5" id="KW-0418">Kinase</keyword>
<evidence type="ECO:0000259" key="9">
    <source>
        <dbReference type="PROSITE" id="PS50109"/>
    </source>
</evidence>
<dbReference type="CDD" id="cd00075">
    <property type="entry name" value="HATPase"/>
    <property type="match status" value="1"/>
</dbReference>
<dbReference type="SUPFAM" id="SSF55874">
    <property type="entry name" value="ATPase domain of HSP90 chaperone/DNA topoisomerase II/histidine kinase"/>
    <property type="match status" value="1"/>
</dbReference>
<dbReference type="PROSITE" id="PS50110">
    <property type="entry name" value="RESPONSE_REGULATORY"/>
    <property type="match status" value="1"/>
</dbReference>
<dbReference type="GO" id="GO:0005886">
    <property type="term" value="C:plasma membrane"/>
    <property type="evidence" value="ECO:0007669"/>
    <property type="project" value="TreeGrafter"/>
</dbReference>
<dbReference type="InterPro" id="IPR004358">
    <property type="entry name" value="Sig_transdc_His_kin-like_C"/>
</dbReference>
<dbReference type="InterPro" id="IPR036097">
    <property type="entry name" value="HisK_dim/P_sf"/>
</dbReference>
<dbReference type="Proteomes" id="UP000646053">
    <property type="component" value="Unassembled WGS sequence"/>
</dbReference>
<dbReference type="SUPFAM" id="SSF52172">
    <property type="entry name" value="CheY-like"/>
    <property type="match status" value="1"/>
</dbReference>
<dbReference type="EMBL" id="WVIE01000026">
    <property type="protein sequence ID" value="NDJ19176.1"/>
    <property type="molecule type" value="Genomic_DNA"/>
</dbReference>
<dbReference type="EC" id="2.7.13.3" evidence="2"/>
<dbReference type="InterPro" id="IPR036890">
    <property type="entry name" value="HATPase_C_sf"/>
</dbReference>
<dbReference type="InterPro" id="IPR005467">
    <property type="entry name" value="His_kinase_dom"/>
</dbReference>
<evidence type="ECO:0000256" key="1">
    <source>
        <dbReference type="ARBA" id="ARBA00000085"/>
    </source>
</evidence>
<comment type="caution">
    <text evidence="11">The sequence shown here is derived from an EMBL/GenBank/DDBJ whole genome shotgun (WGS) entry which is preliminary data.</text>
</comment>
<evidence type="ECO:0000256" key="4">
    <source>
        <dbReference type="ARBA" id="ARBA00022679"/>
    </source>
</evidence>
<dbReference type="CDD" id="cd00082">
    <property type="entry name" value="HisKA"/>
    <property type="match status" value="1"/>
</dbReference>
<evidence type="ECO:0000313" key="11">
    <source>
        <dbReference type="EMBL" id="NDJ19176.1"/>
    </source>
</evidence>
<dbReference type="GO" id="GO:0000155">
    <property type="term" value="F:phosphorelay sensor kinase activity"/>
    <property type="evidence" value="ECO:0007669"/>
    <property type="project" value="InterPro"/>
</dbReference>
<keyword evidence="12" id="KW-1185">Reference proteome</keyword>
<dbReference type="PRINTS" id="PR00344">
    <property type="entry name" value="BCTRLSENSOR"/>
</dbReference>
<organism evidence="11 12">
    <name type="scientific">Myxacorys almedinensis A</name>
    <dbReference type="NCBI Taxonomy" id="2690445"/>
    <lineage>
        <taxon>Bacteria</taxon>
        <taxon>Bacillati</taxon>
        <taxon>Cyanobacteriota</taxon>
        <taxon>Cyanophyceae</taxon>
        <taxon>Leptolyngbyales</taxon>
        <taxon>Leptolyngbyaceae</taxon>
        <taxon>Myxacorys</taxon>
        <taxon>Myxacorys almedinensis</taxon>
    </lineage>
</organism>
<dbReference type="AlphaFoldDB" id="A0A8J8CL22"/>
<gene>
    <name evidence="11" type="ORF">GS601_18095</name>
</gene>
<dbReference type="Gene3D" id="3.40.50.2300">
    <property type="match status" value="1"/>
</dbReference>
<sequence length="397" mass="44425">MSKPVVICVDDEPTVLESLKIDLKRVLGDSCLIETAEGAEEALELFEELQSENYEVALVLADYIMPGLKGDILLQRIHDRSPQTLNIMISGQADLEAVSNALRNARLYRYIAKPWTPEDVNLTIAEAVQNYLKDRKLEAQTNKLKELNITLEVQIQERTEQLQQKMEELEKLSCLKDEFLHAVTHDLRTPATGTLLVFRRLQKLVSDPIPLTRSMIDRMIESSERQLKLLDCLLQIQLSDAQGTLLHYEPTDLAAFVSAIAADLEPFTTEQQAKLINAVPPDLPLVTIDPFQLRRVFENLINNSLKHNPPGICIMICASVEDGVVRCSVEDNGTGIPDLEKVSMFERYTQGKRARRSLGVGLGLYLSRQIIQAHGGEIGVVSAAGQGAKFWFTLPLK</sequence>
<evidence type="ECO:0000259" key="10">
    <source>
        <dbReference type="PROSITE" id="PS50110"/>
    </source>
</evidence>
<dbReference type="PANTHER" id="PTHR43047">
    <property type="entry name" value="TWO-COMPONENT HISTIDINE PROTEIN KINASE"/>
    <property type="match status" value="1"/>
</dbReference>
<dbReference type="RefSeq" id="WP_162424706.1">
    <property type="nucleotide sequence ID" value="NZ_WVIE01000026.1"/>
</dbReference>
<keyword evidence="3 7" id="KW-0597">Phosphoprotein</keyword>
<dbReference type="SMART" id="SM00388">
    <property type="entry name" value="HisKA"/>
    <property type="match status" value="1"/>
</dbReference>
<evidence type="ECO:0000256" key="6">
    <source>
        <dbReference type="ARBA" id="ARBA00023012"/>
    </source>
</evidence>
<evidence type="ECO:0000256" key="8">
    <source>
        <dbReference type="SAM" id="Coils"/>
    </source>
</evidence>
<dbReference type="Pfam" id="PF00072">
    <property type="entry name" value="Response_reg"/>
    <property type="match status" value="1"/>
</dbReference>
<reference evidence="11" key="1">
    <citation type="submission" date="2019-12" db="EMBL/GenBank/DDBJ databases">
        <title>High-Quality draft genome sequences of three cyanobacteria isolated from the limestone walls of the Old Cathedral of Coimbra.</title>
        <authorList>
            <person name="Tiago I."/>
            <person name="Soares F."/>
            <person name="Portugal A."/>
        </authorList>
    </citation>
    <scope>NUCLEOTIDE SEQUENCE</scope>
    <source>
        <strain evidence="11">A</strain>
    </source>
</reference>
<keyword evidence="6" id="KW-0902">Two-component regulatory system</keyword>
<feature type="modified residue" description="4-aspartylphosphate" evidence="7">
    <location>
        <position position="62"/>
    </location>
</feature>
<keyword evidence="8" id="KW-0175">Coiled coil</keyword>
<dbReference type="Gene3D" id="3.30.565.10">
    <property type="entry name" value="Histidine kinase-like ATPase, C-terminal domain"/>
    <property type="match status" value="1"/>
</dbReference>
<dbReference type="InterPro" id="IPR003661">
    <property type="entry name" value="HisK_dim/P_dom"/>
</dbReference>
<dbReference type="Pfam" id="PF00512">
    <property type="entry name" value="HisKA"/>
    <property type="match status" value="1"/>
</dbReference>
<dbReference type="Gene3D" id="1.10.287.130">
    <property type="match status" value="1"/>
</dbReference>
<dbReference type="InterPro" id="IPR003594">
    <property type="entry name" value="HATPase_dom"/>
</dbReference>
<dbReference type="PROSITE" id="PS50109">
    <property type="entry name" value="HIS_KIN"/>
    <property type="match status" value="1"/>
</dbReference>
<feature type="coiled-coil region" evidence="8">
    <location>
        <begin position="137"/>
        <end position="175"/>
    </location>
</feature>
<dbReference type="InterPro" id="IPR011006">
    <property type="entry name" value="CheY-like_superfamily"/>
</dbReference>
<feature type="domain" description="Histidine kinase" evidence="9">
    <location>
        <begin position="182"/>
        <end position="397"/>
    </location>
</feature>
<protein>
    <recommendedName>
        <fullName evidence="2">histidine kinase</fullName>
        <ecNumber evidence="2">2.7.13.3</ecNumber>
    </recommendedName>
</protein>
<dbReference type="SMART" id="SM00387">
    <property type="entry name" value="HATPase_c"/>
    <property type="match status" value="1"/>
</dbReference>
<proteinExistence type="predicted"/>
<dbReference type="PANTHER" id="PTHR43047:SF72">
    <property type="entry name" value="OSMOSENSING HISTIDINE PROTEIN KINASE SLN1"/>
    <property type="match status" value="1"/>
</dbReference>
<name>A0A8J8CL22_9CYAN</name>
<keyword evidence="4" id="KW-0808">Transferase</keyword>
<evidence type="ECO:0000256" key="3">
    <source>
        <dbReference type="ARBA" id="ARBA00022553"/>
    </source>
</evidence>
<dbReference type="Pfam" id="PF02518">
    <property type="entry name" value="HATPase_c"/>
    <property type="match status" value="1"/>
</dbReference>
<evidence type="ECO:0000256" key="2">
    <source>
        <dbReference type="ARBA" id="ARBA00012438"/>
    </source>
</evidence>
<evidence type="ECO:0000313" key="12">
    <source>
        <dbReference type="Proteomes" id="UP000646053"/>
    </source>
</evidence>
<dbReference type="SMART" id="SM00448">
    <property type="entry name" value="REC"/>
    <property type="match status" value="1"/>
</dbReference>
<comment type="catalytic activity">
    <reaction evidence="1">
        <text>ATP + protein L-histidine = ADP + protein N-phospho-L-histidine.</text>
        <dbReference type="EC" id="2.7.13.3"/>
    </reaction>
</comment>
<evidence type="ECO:0000256" key="5">
    <source>
        <dbReference type="ARBA" id="ARBA00022777"/>
    </source>
</evidence>
<dbReference type="GO" id="GO:0009927">
    <property type="term" value="F:histidine phosphotransfer kinase activity"/>
    <property type="evidence" value="ECO:0007669"/>
    <property type="project" value="TreeGrafter"/>
</dbReference>
<accession>A0A8J8CL22</accession>
<evidence type="ECO:0000256" key="7">
    <source>
        <dbReference type="PROSITE-ProRule" id="PRU00169"/>
    </source>
</evidence>